<keyword evidence="5" id="KW-1185">Reference proteome</keyword>
<feature type="region of interest" description="Disordered" evidence="1">
    <location>
        <begin position="285"/>
        <end position="313"/>
    </location>
</feature>
<dbReference type="Proteomes" id="UP001396898">
    <property type="component" value="Unassembled WGS sequence"/>
</dbReference>
<dbReference type="Pfam" id="PF24320">
    <property type="entry name" value="DUF7492"/>
    <property type="match status" value="1"/>
</dbReference>
<evidence type="ECO:0000313" key="5">
    <source>
        <dbReference type="Proteomes" id="UP001396898"/>
    </source>
</evidence>
<name>A0ABR1REG5_9PEZI</name>
<evidence type="ECO:0000256" key="1">
    <source>
        <dbReference type="SAM" id="MobiDB-lite"/>
    </source>
</evidence>
<evidence type="ECO:0000313" key="4">
    <source>
        <dbReference type="EMBL" id="KAK8008597.1"/>
    </source>
</evidence>
<evidence type="ECO:0000256" key="2">
    <source>
        <dbReference type="SAM" id="SignalP"/>
    </source>
</evidence>
<protein>
    <recommendedName>
        <fullName evidence="3">DUF7492 domain-containing protein</fullName>
    </recommendedName>
</protein>
<feature type="chain" id="PRO_5045870094" description="DUF7492 domain-containing protein" evidence="2">
    <location>
        <begin position="22"/>
        <end position="403"/>
    </location>
</feature>
<dbReference type="EMBL" id="JAQQWI010000016">
    <property type="protein sequence ID" value="KAK8008597.1"/>
    <property type="molecule type" value="Genomic_DNA"/>
</dbReference>
<accession>A0ABR1REG5</accession>
<gene>
    <name evidence="4" type="ORF">PG991_011148</name>
</gene>
<feature type="region of interest" description="Disordered" evidence="1">
    <location>
        <begin position="366"/>
        <end position="385"/>
    </location>
</feature>
<dbReference type="InterPro" id="IPR055915">
    <property type="entry name" value="DUF7492"/>
</dbReference>
<feature type="signal peptide" evidence="2">
    <location>
        <begin position="1"/>
        <end position="21"/>
    </location>
</feature>
<organism evidence="4 5">
    <name type="scientific">Apiospora marii</name>
    <dbReference type="NCBI Taxonomy" id="335849"/>
    <lineage>
        <taxon>Eukaryota</taxon>
        <taxon>Fungi</taxon>
        <taxon>Dikarya</taxon>
        <taxon>Ascomycota</taxon>
        <taxon>Pezizomycotina</taxon>
        <taxon>Sordariomycetes</taxon>
        <taxon>Xylariomycetidae</taxon>
        <taxon>Amphisphaeriales</taxon>
        <taxon>Apiosporaceae</taxon>
        <taxon>Apiospora</taxon>
    </lineage>
</organism>
<reference evidence="4 5" key="1">
    <citation type="submission" date="2023-01" db="EMBL/GenBank/DDBJ databases">
        <title>Analysis of 21 Apiospora genomes using comparative genomics revels a genus with tremendous synthesis potential of carbohydrate active enzymes and secondary metabolites.</title>
        <authorList>
            <person name="Sorensen T."/>
        </authorList>
    </citation>
    <scope>NUCLEOTIDE SEQUENCE [LARGE SCALE GENOMIC DNA]</scope>
    <source>
        <strain evidence="4 5">CBS 20057</strain>
    </source>
</reference>
<comment type="caution">
    <text evidence="4">The sequence shown here is derived from an EMBL/GenBank/DDBJ whole genome shotgun (WGS) entry which is preliminary data.</text>
</comment>
<feature type="domain" description="DUF7492" evidence="3">
    <location>
        <begin position="21"/>
        <end position="264"/>
    </location>
</feature>
<evidence type="ECO:0000259" key="3">
    <source>
        <dbReference type="Pfam" id="PF24320"/>
    </source>
</evidence>
<proteinExistence type="predicted"/>
<keyword evidence="2" id="KW-0732">Signal</keyword>
<sequence>MSYFSLTQVLVMLTLVRVAIGHSWIEEVFRMNSDGSFAPNPGYALGYKPRDASFADVDVQNKILNPETNPPVCRQFTQGDYLNSSYGPLQAAAGDFVALMYQENGHTTQPDLTPRPYRGGLTHVYGTMTQHAGDKLLDVQKWNVDQSGGNKKGRLLATHYYDDGQCFQDRGADAPKFPIAMERKGKYGLQELSCQSDVQLPQDLPQSGTYTLYWVWDWPLKPGEVGTVPELYTSCIEIQLGPASAKTSSAKHGIKFAKQQVKGNAGKMGIASQVNNLIEASTLSGTASPPPYTGPTAGGGNGPVAPAPIPTGNGSYLPSPTGGANGIKTVTVTAAPTTVTQYQTVTAGNNNQQTSSSTASTLQTSVRAGSSAAAPTSNVPVASVTPFLKVRATGKARRDAGAQ</sequence>